<dbReference type="RefSeq" id="WP_051881000.1">
    <property type="nucleotide sequence ID" value="NZ_BMET01000001.1"/>
</dbReference>
<dbReference type="OrthoDB" id="1448607at2"/>
<evidence type="ECO:0000256" key="1">
    <source>
        <dbReference type="SAM" id="MobiDB-lite"/>
    </source>
</evidence>
<accession>A0A084TLI8</accession>
<evidence type="ECO:0000313" key="2">
    <source>
        <dbReference type="EMBL" id="KFB01574.1"/>
    </source>
</evidence>
<feature type="compositionally biased region" description="Acidic residues" evidence="1">
    <location>
        <begin position="312"/>
        <end position="329"/>
    </location>
</feature>
<feature type="compositionally biased region" description="Acidic residues" evidence="1">
    <location>
        <begin position="276"/>
        <end position="291"/>
    </location>
</feature>
<gene>
    <name evidence="2" type="ORF">IA57_07020</name>
</gene>
<dbReference type="STRING" id="1197477.IA57_07020"/>
<dbReference type="AlphaFoldDB" id="A0A084TLI8"/>
<proteinExistence type="predicted"/>
<protein>
    <recommendedName>
        <fullName evidence="4">Lipoprotein</fullName>
    </recommendedName>
</protein>
<evidence type="ECO:0008006" key="4">
    <source>
        <dbReference type="Google" id="ProtNLM"/>
    </source>
</evidence>
<dbReference type="PROSITE" id="PS51257">
    <property type="entry name" value="PROKAR_LIPOPROTEIN"/>
    <property type="match status" value="1"/>
</dbReference>
<feature type="region of interest" description="Disordered" evidence="1">
    <location>
        <begin position="244"/>
        <end position="337"/>
    </location>
</feature>
<dbReference type="InterPro" id="IPR046219">
    <property type="entry name" value="DUF6252"/>
</dbReference>
<name>A0A084TLI8_9FLAO</name>
<dbReference type="eggNOG" id="COG0545">
    <property type="taxonomic scope" value="Bacteria"/>
</dbReference>
<comment type="caution">
    <text evidence="2">The sequence shown here is derived from an EMBL/GenBank/DDBJ whole genome shotgun (WGS) entry which is preliminary data.</text>
</comment>
<dbReference type="Pfam" id="PF19765">
    <property type="entry name" value="DUF6252"/>
    <property type="match status" value="1"/>
</dbReference>
<evidence type="ECO:0000313" key="3">
    <source>
        <dbReference type="Proteomes" id="UP000028521"/>
    </source>
</evidence>
<organism evidence="2 3">
    <name type="scientific">Mangrovimonas yunxiaonensis</name>
    <dbReference type="NCBI Taxonomy" id="1197477"/>
    <lineage>
        <taxon>Bacteria</taxon>
        <taxon>Pseudomonadati</taxon>
        <taxon>Bacteroidota</taxon>
        <taxon>Flavobacteriia</taxon>
        <taxon>Flavobacteriales</taxon>
        <taxon>Flavobacteriaceae</taxon>
        <taxon>Mangrovimonas</taxon>
    </lineage>
</organism>
<reference evidence="3" key="2">
    <citation type="submission" date="2014-07" db="EMBL/GenBank/DDBJ databases">
        <title>Genome sequence of Mangrovimonas yunxiaonensis.</title>
        <authorList>
            <person name="Li Y."/>
            <person name="Zheng T."/>
        </authorList>
    </citation>
    <scope>NUCLEOTIDE SEQUENCE [LARGE SCALE GENOMIC DNA]</scope>
    <source>
        <strain evidence="3">LY01</strain>
    </source>
</reference>
<dbReference type="Proteomes" id="UP000028521">
    <property type="component" value="Unassembled WGS sequence"/>
</dbReference>
<reference evidence="2 3" key="1">
    <citation type="journal article" date="2014" name="Genome Announc.">
        <title>Draft Genome Sequence of the Algicidal Bacterium Mangrovimonas yunxiaonensis Strain LY01.</title>
        <authorList>
            <person name="Li Y."/>
            <person name="Zhu H."/>
            <person name="Li C."/>
            <person name="Zhang H."/>
            <person name="Chen Z."/>
            <person name="Zheng W."/>
            <person name="Xu H."/>
            <person name="Zheng T."/>
        </authorList>
    </citation>
    <scope>NUCLEOTIDE SEQUENCE [LARGE SCALE GENOMIC DNA]</scope>
    <source>
        <strain evidence="2 3">LY01</strain>
    </source>
</reference>
<dbReference type="EMBL" id="JPFK01000005">
    <property type="protein sequence ID" value="KFB01574.1"/>
    <property type="molecule type" value="Genomic_DNA"/>
</dbReference>
<sequence>MRNLLAFVLVAFMVFGCSDDVEFNSPAVQGKKNGNYWKAVSYHATYDDSGRLVITASDNYDDITLRVASLSVGVHFELGVNNNNMASVEDGQGVEFSTLNLPDGETQVYPSDGIINITTHNQEKNTVSGEFWFNAYNSSGTETVNFSQGVFYDVPLPNVSSPDVVSCEEAILETQTAQEAYFAADPSLNSTGYSNACHAYAAALMQQQDACGDETGMLQDVIDGLYCDDDDADGLLSVLEDVNGNGDLTDDDTDADGTPNYLDDDDDGDSILTANEDVDVDGDLTNDDTDMDGVPNYLDNDDDGDGILTINEDVDGDGDPTNDDTDMDGTPDYLDAN</sequence>
<keyword evidence="3" id="KW-1185">Reference proteome</keyword>